<protein>
    <submittedName>
        <fullName evidence="3">L-serine-phosphatidylethanolamine phosphatidyltransferase</fullName>
    </submittedName>
</protein>
<sequence length="144" mass="17122">EEKLTSAEYPSPSVKKTGTTEQTSLTNHKPEPHVRSHPSKSTTLAVSLIIYCFLYVSVSGWLHIFLECHSNETRQRWWSILPFTSLHYGWWEMFCYFMRMYSKETPLTFQKICSNKAHQGRFSTATYSTKFRVFWHTNRVNKKW</sequence>
<dbReference type="AlphaFoldDB" id="A0A5K3FP57"/>
<keyword evidence="2" id="KW-0812">Transmembrane</keyword>
<dbReference type="WBParaSite" id="MCU_009913-RA">
    <property type="protein sequence ID" value="MCU_009913-RA"/>
    <property type="gene ID" value="MCU_009913"/>
</dbReference>
<feature type="transmembrane region" description="Helical" evidence="2">
    <location>
        <begin position="44"/>
        <end position="65"/>
    </location>
</feature>
<proteinExistence type="predicted"/>
<reference evidence="3" key="1">
    <citation type="submission" date="2019-11" db="UniProtKB">
        <authorList>
            <consortium name="WormBaseParasite"/>
        </authorList>
    </citation>
    <scope>IDENTIFICATION</scope>
</reference>
<feature type="region of interest" description="Disordered" evidence="1">
    <location>
        <begin position="1"/>
        <end position="38"/>
    </location>
</feature>
<keyword evidence="2" id="KW-0472">Membrane</keyword>
<name>A0A5K3FP57_MESCO</name>
<keyword evidence="2" id="KW-1133">Transmembrane helix</keyword>
<organism evidence="3">
    <name type="scientific">Mesocestoides corti</name>
    <name type="common">Flatworm</name>
    <dbReference type="NCBI Taxonomy" id="53468"/>
    <lineage>
        <taxon>Eukaryota</taxon>
        <taxon>Metazoa</taxon>
        <taxon>Spiralia</taxon>
        <taxon>Lophotrochozoa</taxon>
        <taxon>Platyhelminthes</taxon>
        <taxon>Cestoda</taxon>
        <taxon>Eucestoda</taxon>
        <taxon>Cyclophyllidea</taxon>
        <taxon>Mesocestoididae</taxon>
        <taxon>Mesocestoides</taxon>
    </lineage>
</organism>
<evidence type="ECO:0000256" key="1">
    <source>
        <dbReference type="SAM" id="MobiDB-lite"/>
    </source>
</evidence>
<accession>A0A5K3FP57</accession>
<evidence type="ECO:0000313" key="3">
    <source>
        <dbReference type="WBParaSite" id="MCU_009913-RA"/>
    </source>
</evidence>
<feature type="compositionally biased region" description="Polar residues" evidence="1">
    <location>
        <begin position="14"/>
        <end position="27"/>
    </location>
</feature>
<evidence type="ECO:0000256" key="2">
    <source>
        <dbReference type="SAM" id="Phobius"/>
    </source>
</evidence>